<dbReference type="PANTHER" id="PTHR48065:SF25">
    <property type="entry name" value="OS01G0891700 PROTEIN"/>
    <property type="match status" value="1"/>
</dbReference>
<dbReference type="PANTHER" id="PTHR48065">
    <property type="entry name" value="OS10G0469600 PROTEIN"/>
    <property type="match status" value="1"/>
</dbReference>
<protein>
    <submittedName>
        <fullName evidence="10">Uncharacterized protein</fullName>
    </submittedName>
</protein>
<evidence type="ECO:0000256" key="6">
    <source>
        <dbReference type="ARBA" id="ARBA00022737"/>
    </source>
</evidence>
<comment type="subcellular location">
    <subcellularLocation>
        <location evidence="1">Membrane</location>
        <topology evidence="1">Single-pass membrane protein</topology>
    </subcellularLocation>
</comment>
<organism evidence="10 11">
    <name type="scientific">Acorus calamus</name>
    <name type="common">Sweet flag</name>
    <dbReference type="NCBI Taxonomy" id="4465"/>
    <lineage>
        <taxon>Eukaryota</taxon>
        <taxon>Viridiplantae</taxon>
        <taxon>Streptophyta</taxon>
        <taxon>Embryophyta</taxon>
        <taxon>Tracheophyta</taxon>
        <taxon>Spermatophyta</taxon>
        <taxon>Magnoliopsida</taxon>
        <taxon>Liliopsida</taxon>
        <taxon>Acoraceae</taxon>
        <taxon>Acorus</taxon>
    </lineage>
</organism>
<gene>
    <name evidence="10" type="ORF">QJS10_CPB20g01565</name>
</gene>
<evidence type="ECO:0000256" key="7">
    <source>
        <dbReference type="ARBA" id="ARBA00022989"/>
    </source>
</evidence>
<evidence type="ECO:0000256" key="1">
    <source>
        <dbReference type="ARBA" id="ARBA00004167"/>
    </source>
</evidence>
<feature type="transmembrane region" description="Helical" evidence="9">
    <location>
        <begin position="104"/>
        <end position="128"/>
    </location>
</feature>
<dbReference type="Pfam" id="PF13855">
    <property type="entry name" value="LRR_8"/>
    <property type="match status" value="1"/>
</dbReference>
<dbReference type="Gene3D" id="3.80.10.10">
    <property type="entry name" value="Ribonuclease Inhibitor"/>
    <property type="match status" value="1"/>
</dbReference>
<keyword evidence="2" id="KW-0597">Phosphoprotein</keyword>
<keyword evidence="11" id="KW-1185">Reference proteome</keyword>
<evidence type="ECO:0000313" key="11">
    <source>
        <dbReference type="Proteomes" id="UP001180020"/>
    </source>
</evidence>
<accession>A0AAV9CCV0</accession>
<dbReference type="InterPro" id="IPR032675">
    <property type="entry name" value="LRR_dom_sf"/>
</dbReference>
<dbReference type="SUPFAM" id="SSF52058">
    <property type="entry name" value="L domain-like"/>
    <property type="match status" value="1"/>
</dbReference>
<evidence type="ECO:0000256" key="5">
    <source>
        <dbReference type="ARBA" id="ARBA00022729"/>
    </source>
</evidence>
<dbReference type="PRINTS" id="PR00019">
    <property type="entry name" value="LEURICHRPT"/>
</dbReference>
<evidence type="ECO:0000256" key="9">
    <source>
        <dbReference type="SAM" id="Phobius"/>
    </source>
</evidence>
<dbReference type="GO" id="GO:0016020">
    <property type="term" value="C:membrane"/>
    <property type="evidence" value="ECO:0007669"/>
    <property type="project" value="UniProtKB-SubCell"/>
</dbReference>
<sequence>MSYLEFLDLHHNRLNGSIPTSLGELSSIEFLDLSENSLSGAIPSSLGNLTVLTHFNLSYNLLTGAIPAISIIQNFGPTAFSHNAGLCGRPLDTPCKTNGKRTHVLSVSAIAAIVAAAVIVTGVCVITAMNVYARQSRGTEDEVIVVSESTPPLRWVGVRMSS</sequence>
<evidence type="ECO:0000256" key="3">
    <source>
        <dbReference type="ARBA" id="ARBA00022614"/>
    </source>
</evidence>
<evidence type="ECO:0000256" key="8">
    <source>
        <dbReference type="ARBA" id="ARBA00023136"/>
    </source>
</evidence>
<name>A0AAV9CCV0_ACOCL</name>
<dbReference type="InterPro" id="IPR001611">
    <property type="entry name" value="Leu-rich_rpt"/>
</dbReference>
<keyword evidence="8 9" id="KW-0472">Membrane</keyword>
<reference evidence="10" key="1">
    <citation type="journal article" date="2023" name="Nat. Commun.">
        <title>Diploid and tetraploid genomes of Acorus and the evolution of monocots.</title>
        <authorList>
            <person name="Ma L."/>
            <person name="Liu K.W."/>
            <person name="Li Z."/>
            <person name="Hsiao Y.Y."/>
            <person name="Qi Y."/>
            <person name="Fu T."/>
            <person name="Tang G.D."/>
            <person name="Zhang D."/>
            <person name="Sun W.H."/>
            <person name="Liu D.K."/>
            <person name="Li Y."/>
            <person name="Chen G.Z."/>
            <person name="Liu X.D."/>
            <person name="Liao X.Y."/>
            <person name="Jiang Y.T."/>
            <person name="Yu X."/>
            <person name="Hao Y."/>
            <person name="Huang J."/>
            <person name="Zhao X.W."/>
            <person name="Ke S."/>
            <person name="Chen Y.Y."/>
            <person name="Wu W.L."/>
            <person name="Hsu J.L."/>
            <person name="Lin Y.F."/>
            <person name="Huang M.D."/>
            <person name="Li C.Y."/>
            <person name="Huang L."/>
            <person name="Wang Z.W."/>
            <person name="Zhao X."/>
            <person name="Zhong W.Y."/>
            <person name="Peng D.H."/>
            <person name="Ahmad S."/>
            <person name="Lan S."/>
            <person name="Zhang J.S."/>
            <person name="Tsai W.C."/>
            <person name="Van de Peer Y."/>
            <person name="Liu Z.J."/>
        </authorList>
    </citation>
    <scope>NUCLEOTIDE SEQUENCE</scope>
    <source>
        <strain evidence="10">CP</strain>
    </source>
</reference>
<dbReference type="EMBL" id="JAUJYO010000020">
    <property type="protein sequence ID" value="KAK1286873.1"/>
    <property type="molecule type" value="Genomic_DNA"/>
</dbReference>
<evidence type="ECO:0000256" key="4">
    <source>
        <dbReference type="ARBA" id="ARBA00022692"/>
    </source>
</evidence>
<proteinExistence type="predicted"/>
<dbReference type="Proteomes" id="UP001180020">
    <property type="component" value="Unassembled WGS sequence"/>
</dbReference>
<keyword evidence="6" id="KW-0677">Repeat</keyword>
<keyword evidence="3" id="KW-0433">Leucine-rich repeat</keyword>
<comment type="caution">
    <text evidence="10">The sequence shown here is derived from an EMBL/GenBank/DDBJ whole genome shotgun (WGS) entry which is preliminary data.</text>
</comment>
<keyword evidence="5" id="KW-0732">Signal</keyword>
<keyword evidence="7 9" id="KW-1133">Transmembrane helix</keyword>
<keyword evidence="4 9" id="KW-0812">Transmembrane</keyword>
<dbReference type="FunFam" id="3.80.10.10:FF:000722">
    <property type="entry name" value="Leucine-rich repeat receptor-like protein kinase"/>
    <property type="match status" value="1"/>
</dbReference>
<dbReference type="AlphaFoldDB" id="A0AAV9CCV0"/>
<evidence type="ECO:0000256" key="2">
    <source>
        <dbReference type="ARBA" id="ARBA00022553"/>
    </source>
</evidence>
<reference evidence="10" key="2">
    <citation type="submission" date="2023-06" db="EMBL/GenBank/DDBJ databases">
        <authorList>
            <person name="Ma L."/>
            <person name="Liu K.-W."/>
            <person name="Li Z."/>
            <person name="Hsiao Y.-Y."/>
            <person name="Qi Y."/>
            <person name="Fu T."/>
            <person name="Tang G."/>
            <person name="Zhang D."/>
            <person name="Sun W.-H."/>
            <person name="Liu D.-K."/>
            <person name="Li Y."/>
            <person name="Chen G.-Z."/>
            <person name="Liu X.-D."/>
            <person name="Liao X.-Y."/>
            <person name="Jiang Y.-T."/>
            <person name="Yu X."/>
            <person name="Hao Y."/>
            <person name="Huang J."/>
            <person name="Zhao X.-W."/>
            <person name="Ke S."/>
            <person name="Chen Y.-Y."/>
            <person name="Wu W.-L."/>
            <person name="Hsu J.-L."/>
            <person name="Lin Y.-F."/>
            <person name="Huang M.-D."/>
            <person name="Li C.-Y."/>
            <person name="Huang L."/>
            <person name="Wang Z.-W."/>
            <person name="Zhao X."/>
            <person name="Zhong W.-Y."/>
            <person name="Peng D.-H."/>
            <person name="Ahmad S."/>
            <person name="Lan S."/>
            <person name="Zhang J.-S."/>
            <person name="Tsai W.-C."/>
            <person name="Van De Peer Y."/>
            <person name="Liu Z.-J."/>
        </authorList>
    </citation>
    <scope>NUCLEOTIDE SEQUENCE</scope>
    <source>
        <strain evidence="10">CP</strain>
        <tissue evidence="10">Leaves</tissue>
    </source>
</reference>
<evidence type="ECO:0000313" key="10">
    <source>
        <dbReference type="EMBL" id="KAK1286873.1"/>
    </source>
</evidence>